<evidence type="ECO:0000259" key="12">
    <source>
        <dbReference type="PROSITE" id="PS51278"/>
    </source>
</evidence>
<dbReference type="InterPro" id="IPR014729">
    <property type="entry name" value="Rossmann-like_a/b/a_fold"/>
</dbReference>
<feature type="binding site" evidence="10">
    <location>
        <position position="100"/>
    </location>
    <ligand>
        <name>L-glutamine</name>
        <dbReference type="ChEBI" id="CHEBI:58359"/>
    </ligand>
</feature>
<evidence type="ECO:0000313" key="14">
    <source>
        <dbReference type="Proteomes" id="UP000198642"/>
    </source>
</evidence>
<dbReference type="InterPro" id="IPR001962">
    <property type="entry name" value="Asn_synthase"/>
</dbReference>
<keyword evidence="5 10" id="KW-0067">ATP-binding</keyword>
<dbReference type="AlphaFoldDB" id="A0A1I1AH94"/>
<evidence type="ECO:0000256" key="2">
    <source>
        <dbReference type="ARBA" id="ARBA00005752"/>
    </source>
</evidence>
<dbReference type="GO" id="GO:0006529">
    <property type="term" value="P:asparagine biosynthetic process"/>
    <property type="evidence" value="ECO:0007669"/>
    <property type="project" value="UniProtKB-KW"/>
</dbReference>
<evidence type="ECO:0000256" key="5">
    <source>
        <dbReference type="ARBA" id="ARBA00022840"/>
    </source>
</evidence>
<dbReference type="PANTHER" id="PTHR43284:SF1">
    <property type="entry name" value="ASPARAGINE SYNTHETASE"/>
    <property type="match status" value="1"/>
</dbReference>
<dbReference type="STRING" id="237679.SAMN04488072_1202"/>
<evidence type="ECO:0000256" key="4">
    <source>
        <dbReference type="ARBA" id="ARBA00022741"/>
    </source>
</evidence>
<dbReference type="NCBIfam" id="TIGR01536">
    <property type="entry name" value="asn_synth_AEB"/>
    <property type="match status" value="1"/>
</dbReference>
<evidence type="ECO:0000256" key="8">
    <source>
        <dbReference type="ARBA" id="ARBA00048741"/>
    </source>
</evidence>
<dbReference type="GO" id="GO:0005829">
    <property type="term" value="C:cytosol"/>
    <property type="evidence" value="ECO:0007669"/>
    <property type="project" value="TreeGrafter"/>
</dbReference>
<dbReference type="Pfam" id="PF13537">
    <property type="entry name" value="GATase_7"/>
    <property type="match status" value="1"/>
</dbReference>
<dbReference type="InterPro" id="IPR017932">
    <property type="entry name" value="GATase_2_dom"/>
</dbReference>
<dbReference type="Proteomes" id="UP000198642">
    <property type="component" value="Unassembled WGS sequence"/>
</dbReference>
<dbReference type="SUPFAM" id="SSF56235">
    <property type="entry name" value="N-terminal nucleophile aminohydrolases (Ntn hydrolases)"/>
    <property type="match status" value="1"/>
</dbReference>
<dbReference type="Gene3D" id="3.40.50.620">
    <property type="entry name" value="HUPs"/>
    <property type="match status" value="1"/>
</dbReference>
<keyword evidence="4 10" id="KW-0547">Nucleotide-binding</keyword>
<evidence type="ECO:0000256" key="11">
    <source>
        <dbReference type="PIRSR" id="PIRSR001589-3"/>
    </source>
</evidence>
<dbReference type="GO" id="GO:0005524">
    <property type="term" value="F:ATP binding"/>
    <property type="evidence" value="ECO:0007669"/>
    <property type="project" value="UniProtKB-KW"/>
</dbReference>
<dbReference type="InterPro" id="IPR006426">
    <property type="entry name" value="Asn_synth_AEB"/>
</dbReference>
<dbReference type="Gene3D" id="3.60.20.10">
    <property type="entry name" value="Glutamine Phosphoribosylpyrophosphate, subunit 1, domain 1"/>
    <property type="match status" value="1"/>
</dbReference>
<keyword evidence="9" id="KW-0028">Amino-acid biosynthesis</keyword>
<feature type="binding site" evidence="10">
    <location>
        <position position="286"/>
    </location>
    <ligand>
        <name>ATP</name>
        <dbReference type="ChEBI" id="CHEBI:30616"/>
    </ligand>
</feature>
<dbReference type="InterPro" id="IPR029055">
    <property type="entry name" value="Ntn_hydrolases_N"/>
</dbReference>
<dbReference type="EMBL" id="FOJW01000020">
    <property type="protein sequence ID" value="SFB36862.1"/>
    <property type="molecule type" value="Genomic_DNA"/>
</dbReference>
<dbReference type="RefSeq" id="WP_090241223.1">
    <property type="nucleotide sequence ID" value="NZ_FOJW01000020.1"/>
</dbReference>
<evidence type="ECO:0000256" key="6">
    <source>
        <dbReference type="ARBA" id="ARBA00022888"/>
    </source>
</evidence>
<dbReference type="CDD" id="cd00712">
    <property type="entry name" value="AsnB"/>
    <property type="match status" value="1"/>
</dbReference>
<comment type="pathway">
    <text evidence="1">Amino-acid biosynthesis; L-asparagine biosynthesis; L-asparagine from L-aspartate (L-Gln route): step 1/1.</text>
</comment>
<organism evidence="13 14">
    <name type="scientific">Lentibacillus halodurans</name>
    <dbReference type="NCBI Taxonomy" id="237679"/>
    <lineage>
        <taxon>Bacteria</taxon>
        <taxon>Bacillati</taxon>
        <taxon>Bacillota</taxon>
        <taxon>Bacilli</taxon>
        <taxon>Bacillales</taxon>
        <taxon>Bacillaceae</taxon>
        <taxon>Lentibacillus</taxon>
    </lineage>
</organism>
<evidence type="ECO:0000256" key="9">
    <source>
        <dbReference type="PIRSR" id="PIRSR001589-1"/>
    </source>
</evidence>
<protein>
    <recommendedName>
        <fullName evidence="3">asparagine synthase (glutamine-hydrolyzing)</fullName>
        <ecNumber evidence="3">6.3.5.4</ecNumber>
    </recommendedName>
</protein>
<evidence type="ECO:0000256" key="3">
    <source>
        <dbReference type="ARBA" id="ARBA00012737"/>
    </source>
</evidence>
<dbReference type="GO" id="GO:0004066">
    <property type="term" value="F:asparagine synthase (glutamine-hydrolyzing) activity"/>
    <property type="evidence" value="ECO:0007669"/>
    <property type="project" value="UniProtKB-EC"/>
</dbReference>
<dbReference type="SUPFAM" id="SSF52402">
    <property type="entry name" value="Adenine nucleotide alpha hydrolases-like"/>
    <property type="match status" value="1"/>
</dbReference>
<comment type="catalytic activity">
    <reaction evidence="8">
        <text>L-aspartate + L-glutamine + ATP + H2O = L-asparagine + L-glutamate + AMP + diphosphate + H(+)</text>
        <dbReference type="Rhea" id="RHEA:12228"/>
        <dbReference type="ChEBI" id="CHEBI:15377"/>
        <dbReference type="ChEBI" id="CHEBI:15378"/>
        <dbReference type="ChEBI" id="CHEBI:29985"/>
        <dbReference type="ChEBI" id="CHEBI:29991"/>
        <dbReference type="ChEBI" id="CHEBI:30616"/>
        <dbReference type="ChEBI" id="CHEBI:33019"/>
        <dbReference type="ChEBI" id="CHEBI:58048"/>
        <dbReference type="ChEBI" id="CHEBI:58359"/>
        <dbReference type="ChEBI" id="CHEBI:456215"/>
        <dbReference type="EC" id="6.3.5.4"/>
    </reaction>
</comment>
<keyword evidence="7 9" id="KW-0315">Glutamine amidotransferase</keyword>
<sequence length="617" mass="70688">MCGFVGKLSLESKQKDNSEKIYNALASIHHRGPDATGYYNDSYIQLGFKRLSIIDIECGDQPLSYENNRFHIVFNGEIYNYVELRESLVKQGFSFETHSDTEVILALYSSKKEGCLKALRGMFAFAIWDKQEKVLFAARDPFGIKPFYYLESDKAFLFASEKKCLTVYENDDDLSREAFQHYLTYQYVPESYCLKGNVHKLKPGHFLFKKPGSKIDIQTYYHKNFRPSNEHFSHYVEKTGKVLDDSVAKHLRSDVPTGAFLSGGIDSTAIVALAKQYHPGIKTFTVGFEREGYSEIDVARNTAEKLGVENIHKLITPEAFMNELPNIIWYMDDPVADPAAIPLYFVAQEASKHVKVVLSGEGADELFGGYNIYREHLALKGFSYLPGIIKQLFKKIALWLPEGMKGKNFLLRGTTPLSERYTGNAKIFIEAEKEQLLSYYQTGNPYTAITQSLFQDTITYDSSLKMQYIDLHTWLPGDILVKADRMTMAHSLELRVPFLDKAVFDVAKAIPTGAKITKGTTKYALREAMRDLVPDSVLYRRKLGFPVPIRHWLRDELYEWVQSIIINSPTEHLIKKQEALALLEEHALHKTDNSRKIWVILVFMLWYSQYVESCPNK</sequence>
<gene>
    <name evidence="13" type="ORF">SAMN04488072_1202</name>
</gene>
<evidence type="ECO:0000313" key="13">
    <source>
        <dbReference type="EMBL" id="SFB36862.1"/>
    </source>
</evidence>
<evidence type="ECO:0000256" key="10">
    <source>
        <dbReference type="PIRSR" id="PIRSR001589-2"/>
    </source>
</evidence>
<reference evidence="13 14" key="1">
    <citation type="submission" date="2016-10" db="EMBL/GenBank/DDBJ databases">
        <authorList>
            <person name="de Groot N.N."/>
        </authorList>
    </citation>
    <scope>NUCLEOTIDE SEQUENCE [LARGE SCALE GENOMIC DNA]</scope>
    <source>
        <strain evidence="13 14">CGMCC 1.3702</strain>
    </source>
</reference>
<dbReference type="PROSITE" id="PS51278">
    <property type="entry name" value="GATASE_TYPE_2"/>
    <property type="match status" value="1"/>
</dbReference>
<feature type="binding site" evidence="10">
    <location>
        <begin position="359"/>
        <end position="360"/>
    </location>
    <ligand>
        <name>ATP</name>
        <dbReference type="ChEBI" id="CHEBI:30616"/>
    </ligand>
</feature>
<comment type="similarity">
    <text evidence="2">Belongs to the asparagine synthetase family.</text>
</comment>
<name>A0A1I1AH94_9BACI</name>
<dbReference type="PIRSF" id="PIRSF001589">
    <property type="entry name" value="Asn_synthetase_glu-h"/>
    <property type="match status" value="1"/>
</dbReference>
<feature type="active site" description="For GATase activity" evidence="9">
    <location>
        <position position="2"/>
    </location>
</feature>
<dbReference type="CDD" id="cd01991">
    <property type="entry name" value="Asn_synthase_B_C"/>
    <property type="match status" value="1"/>
</dbReference>
<feature type="site" description="Important for beta-aspartyl-AMP intermediate formation" evidence="11">
    <location>
        <position position="361"/>
    </location>
</feature>
<accession>A0A1I1AH94</accession>
<dbReference type="OrthoDB" id="9763290at2"/>
<dbReference type="InterPro" id="IPR033738">
    <property type="entry name" value="AsnB_N"/>
</dbReference>
<evidence type="ECO:0000256" key="1">
    <source>
        <dbReference type="ARBA" id="ARBA00005187"/>
    </source>
</evidence>
<keyword evidence="6 9" id="KW-0061">Asparagine biosynthesis</keyword>
<evidence type="ECO:0000256" key="7">
    <source>
        <dbReference type="ARBA" id="ARBA00022962"/>
    </source>
</evidence>
<proteinExistence type="inferred from homology"/>
<feature type="domain" description="Glutamine amidotransferase type-2" evidence="12">
    <location>
        <begin position="2"/>
        <end position="212"/>
    </location>
</feature>
<dbReference type="Pfam" id="PF00733">
    <property type="entry name" value="Asn_synthase"/>
    <property type="match status" value="1"/>
</dbReference>
<keyword evidence="14" id="KW-1185">Reference proteome</keyword>
<dbReference type="EC" id="6.3.5.4" evidence="3"/>
<dbReference type="InterPro" id="IPR051786">
    <property type="entry name" value="ASN_synthetase/amidase"/>
</dbReference>
<dbReference type="PANTHER" id="PTHR43284">
    <property type="entry name" value="ASPARAGINE SYNTHETASE (GLUTAMINE-HYDROLYZING)"/>
    <property type="match status" value="1"/>
</dbReference>